<proteinExistence type="inferred from homology"/>
<dbReference type="RefSeq" id="WP_011397584.1">
    <property type="nucleotide sequence ID" value="NC_007645.1"/>
</dbReference>
<organism evidence="10 11">
    <name type="scientific">Hahella chejuensis (strain KCTC 2396)</name>
    <dbReference type="NCBI Taxonomy" id="349521"/>
    <lineage>
        <taxon>Bacteria</taxon>
        <taxon>Pseudomonadati</taxon>
        <taxon>Pseudomonadota</taxon>
        <taxon>Gammaproteobacteria</taxon>
        <taxon>Oceanospirillales</taxon>
        <taxon>Hahellaceae</taxon>
        <taxon>Hahella</taxon>
    </lineage>
</organism>
<dbReference type="SUPFAM" id="SSF54211">
    <property type="entry name" value="Ribosomal protein S5 domain 2-like"/>
    <property type="match status" value="1"/>
</dbReference>
<keyword evidence="7" id="KW-0238">DNA-binding</keyword>
<evidence type="ECO:0000256" key="1">
    <source>
        <dbReference type="ARBA" id="ARBA00000185"/>
    </source>
</evidence>
<dbReference type="InterPro" id="IPR020568">
    <property type="entry name" value="Ribosomal_Su5_D2-typ_SF"/>
</dbReference>
<evidence type="ECO:0000313" key="10">
    <source>
        <dbReference type="EMBL" id="ABC30517.1"/>
    </source>
</evidence>
<dbReference type="Gene3D" id="3.30.565.10">
    <property type="entry name" value="Histidine kinase-like ATPase, C-terminal domain"/>
    <property type="match status" value="1"/>
</dbReference>
<protein>
    <recommendedName>
        <fullName evidence="3">DNA topoisomerase (ATP-hydrolyzing)</fullName>
        <ecNumber evidence="3">5.6.2.2</ecNumber>
    </recommendedName>
</protein>
<keyword evidence="11" id="KW-1185">Reference proteome</keyword>
<dbReference type="eggNOG" id="COG0187">
    <property type="taxonomic scope" value="Bacteria"/>
</dbReference>
<dbReference type="KEGG" id="hch:HCH_03785"/>
<dbReference type="Pfam" id="PF02518">
    <property type="entry name" value="HATPase_c"/>
    <property type="match status" value="1"/>
</dbReference>
<dbReference type="PRINTS" id="PR00418">
    <property type="entry name" value="TPI2FAMILY"/>
</dbReference>
<reference evidence="10 11" key="1">
    <citation type="journal article" date="2005" name="Nucleic Acids Res.">
        <title>Genomic blueprint of Hahella chejuensis, a marine microbe producing an algicidal agent.</title>
        <authorList>
            <person name="Jeong H."/>
            <person name="Yim J.H."/>
            <person name="Lee C."/>
            <person name="Choi S.-H."/>
            <person name="Park Y.K."/>
            <person name="Yoon S.H."/>
            <person name="Hur C.-G."/>
            <person name="Kang H.-Y."/>
            <person name="Kim D."/>
            <person name="Lee H.H."/>
            <person name="Park K.H."/>
            <person name="Park S.-H."/>
            <person name="Park H.-S."/>
            <person name="Lee H.K."/>
            <person name="Oh T.K."/>
            <person name="Kim J.F."/>
        </authorList>
    </citation>
    <scope>NUCLEOTIDE SEQUENCE [LARGE SCALE GENOMIC DNA]</scope>
    <source>
        <strain evidence="10 11">KCTC 2396</strain>
    </source>
</reference>
<comment type="catalytic activity">
    <reaction evidence="1">
        <text>ATP-dependent breakage, passage and rejoining of double-stranded DNA.</text>
        <dbReference type="EC" id="5.6.2.2"/>
    </reaction>
</comment>
<keyword evidence="5" id="KW-0067">ATP-binding</keyword>
<feature type="domain" description="Histidine kinase/HSP90-like ATPase" evidence="9">
    <location>
        <begin position="19"/>
        <end position="161"/>
    </location>
</feature>
<evidence type="ECO:0000313" key="11">
    <source>
        <dbReference type="Proteomes" id="UP000000238"/>
    </source>
</evidence>
<evidence type="ECO:0000256" key="3">
    <source>
        <dbReference type="ARBA" id="ARBA00012895"/>
    </source>
</evidence>
<dbReference type="HOGENOM" id="CLU_854885_0_0_6"/>
<dbReference type="SUPFAM" id="SSF55874">
    <property type="entry name" value="ATPase domain of HSP90 chaperone/DNA topoisomerase II/histidine kinase"/>
    <property type="match status" value="1"/>
</dbReference>
<evidence type="ECO:0000256" key="5">
    <source>
        <dbReference type="ARBA" id="ARBA00022840"/>
    </source>
</evidence>
<dbReference type="GO" id="GO:0005524">
    <property type="term" value="F:ATP binding"/>
    <property type="evidence" value="ECO:0007669"/>
    <property type="project" value="UniProtKB-KW"/>
</dbReference>
<dbReference type="GO" id="GO:0003677">
    <property type="term" value="F:DNA binding"/>
    <property type="evidence" value="ECO:0007669"/>
    <property type="project" value="UniProtKB-KW"/>
</dbReference>
<dbReference type="EMBL" id="CP000155">
    <property type="protein sequence ID" value="ABC30517.1"/>
    <property type="molecule type" value="Genomic_DNA"/>
</dbReference>
<evidence type="ECO:0000256" key="2">
    <source>
        <dbReference type="ARBA" id="ARBA00010708"/>
    </source>
</evidence>
<evidence type="ECO:0000256" key="6">
    <source>
        <dbReference type="ARBA" id="ARBA00023029"/>
    </source>
</evidence>
<sequence length="325" mass="36120">MLSFKDAVRKRPGMYFGDIDHNAVNHVIYELVANVVDLFLAGRATTLKVDVSECEIIVIDDGPGFPFPVEDSAHNLVERYLTHHHDKPTADDHAPHIHVLGGGLGLAAVNAVSEKLTIESSNGAWRWRQVFGKGDVLAPLESFRYDGPSGSSIKFTLDPSVFHNRLPDFFQLRKAMFELAHLYSGLIVEFDGERYVSKQGLMELAYLMWSGPKWAFNPKMFRFKGQTEDVGFEVAAIGDGGSPPCYKSWVNGCETEEHGAHVNGLRQALNYAGWAPDIALISIVMHDPKFAGPVKSRFCNRRVKSLIAEALADPLKMFKSKSEDN</sequence>
<dbReference type="OrthoDB" id="9802808at2"/>
<evidence type="ECO:0000256" key="4">
    <source>
        <dbReference type="ARBA" id="ARBA00022741"/>
    </source>
</evidence>
<dbReference type="Proteomes" id="UP000000238">
    <property type="component" value="Chromosome"/>
</dbReference>
<dbReference type="Gene3D" id="3.30.230.10">
    <property type="match status" value="1"/>
</dbReference>
<dbReference type="PANTHER" id="PTHR45866">
    <property type="entry name" value="DNA GYRASE/TOPOISOMERASE SUBUNIT B"/>
    <property type="match status" value="1"/>
</dbReference>
<accession>Q2SFQ7</accession>
<dbReference type="InterPro" id="IPR036890">
    <property type="entry name" value="HATPase_C_sf"/>
</dbReference>
<dbReference type="AlphaFoldDB" id="Q2SFQ7"/>
<dbReference type="InterPro" id="IPR003594">
    <property type="entry name" value="HATPase_dom"/>
</dbReference>
<evidence type="ECO:0000259" key="9">
    <source>
        <dbReference type="SMART" id="SM00387"/>
    </source>
</evidence>
<keyword evidence="4" id="KW-0547">Nucleotide-binding</keyword>
<evidence type="ECO:0000256" key="7">
    <source>
        <dbReference type="ARBA" id="ARBA00023125"/>
    </source>
</evidence>
<keyword evidence="8 10" id="KW-0413">Isomerase</keyword>
<gene>
    <name evidence="10" type="ordered locus">HCH_03785</name>
</gene>
<dbReference type="EC" id="5.6.2.2" evidence="3"/>
<dbReference type="InterPro" id="IPR014721">
    <property type="entry name" value="Ribsml_uS5_D2-typ_fold_subgr"/>
</dbReference>
<comment type="similarity">
    <text evidence="2">Belongs to the type II topoisomerase GyrB family.</text>
</comment>
<name>Q2SFQ7_HAHCH</name>
<keyword evidence="6" id="KW-0799">Topoisomerase</keyword>
<dbReference type="GO" id="GO:0003918">
    <property type="term" value="F:DNA topoisomerase type II (double strand cut, ATP-hydrolyzing) activity"/>
    <property type="evidence" value="ECO:0007669"/>
    <property type="project" value="UniProtKB-EC"/>
</dbReference>
<dbReference type="PANTHER" id="PTHR45866:SF1">
    <property type="entry name" value="DNA GYRASE SUBUNIT B, MITOCHONDRIAL"/>
    <property type="match status" value="1"/>
</dbReference>
<dbReference type="SMART" id="SM00387">
    <property type="entry name" value="HATPase_c"/>
    <property type="match status" value="1"/>
</dbReference>
<dbReference type="STRING" id="349521.HCH_03785"/>
<evidence type="ECO:0000256" key="8">
    <source>
        <dbReference type="ARBA" id="ARBA00023235"/>
    </source>
</evidence>